<reference evidence="1 2" key="1">
    <citation type="submission" date="2017-06" db="EMBL/GenBank/DDBJ databases">
        <title>Comparative genomic analysis of Ambrosia Fusariam Clade fungi.</title>
        <authorList>
            <person name="Stajich J.E."/>
            <person name="Carrillo J."/>
            <person name="Kijimoto T."/>
            <person name="Eskalen A."/>
            <person name="O'Donnell K."/>
            <person name="Kasson M."/>
        </authorList>
    </citation>
    <scope>NUCLEOTIDE SEQUENCE [LARGE SCALE GENOMIC DNA]</scope>
    <source>
        <strain evidence="1">UCR3666</strain>
    </source>
</reference>
<dbReference type="Pfam" id="PF07350">
    <property type="entry name" value="Gig2-like"/>
    <property type="match status" value="1"/>
</dbReference>
<dbReference type="EMBL" id="NKUJ01000088">
    <property type="protein sequence ID" value="RMJ14314.1"/>
    <property type="molecule type" value="Genomic_DNA"/>
</dbReference>
<accession>A0A3M2S9S2</accession>
<evidence type="ECO:0000313" key="2">
    <source>
        <dbReference type="Proteomes" id="UP000277212"/>
    </source>
</evidence>
<protein>
    <submittedName>
        <fullName evidence="1">Uncharacterized protein</fullName>
    </submittedName>
</protein>
<comment type="caution">
    <text evidence="1">The sequence shown here is derived from an EMBL/GenBank/DDBJ whole genome shotgun (WGS) entry which is preliminary data.</text>
</comment>
<dbReference type="OrthoDB" id="8249012at2759"/>
<dbReference type="Gene3D" id="2.60.120.330">
    <property type="entry name" value="B-lactam Antibiotic, Isopenicillin N Synthase, Chain"/>
    <property type="match status" value="1"/>
</dbReference>
<evidence type="ECO:0000313" key="1">
    <source>
        <dbReference type="EMBL" id="RMJ14314.1"/>
    </source>
</evidence>
<name>A0A3M2S9S2_9HYPO</name>
<dbReference type="AlphaFoldDB" id="A0A3M2S9S2"/>
<proteinExistence type="predicted"/>
<organism evidence="1 2">
    <name type="scientific">Fusarium kuroshium</name>
    <dbReference type="NCBI Taxonomy" id="2010991"/>
    <lineage>
        <taxon>Eukaryota</taxon>
        <taxon>Fungi</taxon>
        <taxon>Dikarya</taxon>
        <taxon>Ascomycota</taxon>
        <taxon>Pezizomycotina</taxon>
        <taxon>Sordariomycetes</taxon>
        <taxon>Hypocreomycetidae</taxon>
        <taxon>Hypocreales</taxon>
        <taxon>Nectriaceae</taxon>
        <taxon>Fusarium</taxon>
        <taxon>Fusarium solani species complex</taxon>
    </lineage>
</organism>
<dbReference type="Proteomes" id="UP000277212">
    <property type="component" value="Unassembled WGS sequence"/>
</dbReference>
<keyword evidence="2" id="KW-1185">Reference proteome</keyword>
<sequence length="235" mass="27111">MATVQQLDFETKVEHLDQRFATLKASLVKPQHKQKVIESYKRLTKLLEIEVDRIGKFGSALVPEIDFQLVRENGGLLPPAFADLVRDRGCVILRGVVSEEQATAWETSLKEYVQKHPNVGGHPRKRPAAWNVFWTKAQMESRSHPAVLEAMRSVSRLWHVQDLNTSIDFDRQFPLDPHLDSGAIERWEDPTNRENYREIFEGNWQDWDAWKADNRVDAVSDLYQTGTACSAWRSL</sequence>
<dbReference type="PANTHER" id="PTHR30613">
    <property type="entry name" value="UNCHARACTERIZED PROTEIN YBIU-RELATED"/>
    <property type="match status" value="1"/>
</dbReference>
<dbReference type="InterPro" id="IPR027443">
    <property type="entry name" value="IPNS-like_sf"/>
</dbReference>
<dbReference type="STRING" id="2010991.A0A3M2S9S2"/>
<dbReference type="SUPFAM" id="SSF51197">
    <property type="entry name" value="Clavaminate synthase-like"/>
    <property type="match status" value="1"/>
</dbReference>
<gene>
    <name evidence="1" type="ORF">CDV36_006030</name>
</gene>
<dbReference type="PANTHER" id="PTHR30613:SF1">
    <property type="entry name" value="DUF1479 DOMAIN PROTEIN (AFU_ORTHOLOGUE AFUA_5G09280)"/>
    <property type="match status" value="1"/>
</dbReference>
<dbReference type="InterPro" id="IPR010856">
    <property type="entry name" value="Gig2-like"/>
</dbReference>